<dbReference type="SUPFAM" id="SSF48439">
    <property type="entry name" value="Protein prenylyltransferase"/>
    <property type="match status" value="1"/>
</dbReference>
<keyword evidence="3" id="KW-1185">Reference proteome</keyword>
<evidence type="ECO:0000256" key="1">
    <source>
        <dbReference type="SAM" id="Coils"/>
    </source>
</evidence>
<sequence length="136" mass="16157">MSLASIMRKNIPREESEKKQSGYKINIIFCIDNIEYFSAETFTDKDPHNLKPISYKYKLFREMKDQLDRLLKKLKFTKEMIKMKVSETCFIHLKKVLMNNIKKYSESLNALKNVLKLKNDIIGVLKVVNKYDLMLE</sequence>
<proteinExistence type="predicted"/>
<gene>
    <name evidence="2" type="ORF">FCALED_LOCUS5660</name>
</gene>
<dbReference type="Proteomes" id="UP000789570">
    <property type="component" value="Unassembled WGS sequence"/>
</dbReference>
<evidence type="ECO:0000313" key="3">
    <source>
        <dbReference type="Proteomes" id="UP000789570"/>
    </source>
</evidence>
<organism evidence="2 3">
    <name type="scientific">Funneliformis caledonium</name>
    <dbReference type="NCBI Taxonomy" id="1117310"/>
    <lineage>
        <taxon>Eukaryota</taxon>
        <taxon>Fungi</taxon>
        <taxon>Fungi incertae sedis</taxon>
        <taxon>Mucoromycota</taxon>
        <taxon>Glomeromycotina</taxon>
        <taxon>Glomeromycetes</taxon>
        <taxon>Glomerales</taxon>
        <taxon>Glomeraceae</taxon>
        <taxon>Funneliformis</taxon>
    </lineage>
</organism>
<name>A0A9N9FKY8_9GLOM</name>
<dbReference type="EMBL" id="CAJVPQ010001256">
    <property type="protein sequence ID" value="CAG8541447.1"/>
    <property type="molecule type" value="Genomic_DNA"/>
</dbReference>
<protein>
    <submittedName>
        <fullName evidence="2">969_t:CDS:1</fullName>
    </submittedName>
</protein>
<evidence type="ECO:0000313" key="2">
    <source>
        <dbReference type="EMBL" id="CAG8541447.1"/>
    </source>
</evidence>
<dbReference type="OrthoDB" id="2428131at2759"/>
<dbReference type="AlphaFoldDB" id="A0A9N9FKY8"/>
<comment type="caution">
    <text evidence="2">The sequence shown here is derived from an EMBL/GenBank/DDBJ whole genome shotgun (WGS) entry which is preliminary data.</text>
</comment>
<feature type="coiled-coil region" evidence="1">
    <location>
        <begin position="60"/>
        <end position="114"/>
    </location>
</feature>
<reference evidence="2" key="1">
    <citation type="submission" date="2021-06" db="EMBL/GenBank/DDBJ databases">
        <authorList>
            <person name="Kallberg Y."/>
            <person name="Tangrot J."/>
            <person name="Rosling A."/>
        </authorList>
    </citation>
    <scope>NUCLEOTIDE SEQUENCE</scope>
    <source>
        <strain evidence="2">UK204</strain>
    </source>
</reference>
<keyword evidence="1" id="KW-0175">Coiled coil</keyword>
<accession>A0A9N9FKY8</accession>